<dbReference type="InterPro" id="IPR046335">
    <property type="entry name" value="LacI/GalR-like_sensor"/>
</dbReference>
<dbReference type="GO" id="GO:0003700">
    <property type="term" value="F:DNA-binding transcription factor activity"/>
    <property type="evidence" value="ECO:0007669"/>
    <property type="project" value="TreeGrafter"/>
</dbReference>
<dbReference type="Pfam" id="PF00356">
    <property type="entry name" value="LacI"/>
    <property type="match status" value="1"/>
</dbReference>
<dbReference type="InterPro" id="IPR010982">
    <property type="entry name" value="Lambda_DNA-bd_dom_sf"/>
</dbReference>
<dbReference type="SMART" id="SM00354">
    <property type="entry name" value="HTH_LACI"/>
    <property type="match status" value="1"/>
</dbReference>
<dbReference type="Proteomes" id="UP001057753">
    <property type="component" value="Unassembled WGS sequence"/>
</dbReference>
<organism evidence="5 6">
    <name type="scientific">Salipaludibacillus agaradhaerens</name>
    <name type="common">Bacillus agaradhaerens</name>
    <dbReference type="NCBI Taxonomy" id="76935"/>
    <lineage>
        <taxon>Bacteria</taxon>
        <taxon>Bacillati</taxon>
        <taxon>Bacillota</taxon>
        <taxon>Bacilli</taxon>
        <taxon>Bacillales</taxon>
        <taxon>Bacillaceae</taxon>
    </lineage>
</organism>
<proteinExistence type="predicted"/>
<sequence>MSVTIKDIAKVAGVSYSTVSKALRNSPLVKAPTKKRIMAIADNLGYHPNVAARSLVSKRSNTVGIIWPTVERAAHAALMTQINEHLEEKGYKSLISINNMSDAITTFQSIQVDAILIFYDQMTDQVPSIPDVPVLVYGTSHNSPFPVIDVNRKGALYLAVSHLIKAGHSHIAFIGDLSGRDPLQEEKVLGFKEGMLDGAGHIPSNLLINSNGMTYYDGYKAAEELLAAFPSTITAIISGSFDLTKGIIRAVQEANLLIPENVTILSYDNIPQTTTFESPVSVIGVPLEKITGAIVNRLINMMEHKNIPPSTILSPELIEVKAEMPS</sequence>
<dbReference type="SUPFAM" id="SSF53822">
    <property type="entry name" value="Periplasmic binding protein-like I"/>
    <property type="match status" value="1"/>
</dbReference>
<evidence type="ECO:0000313" key="5">
    <source>
        <dbReference type="EMBL" id="MCR6095353.1"/>
    </source>
</evidence>
<dbReference type="PANTHER" id="PTHR30146:SF150">
    <property type="entry name" value="ARABINOSE METABOLISM TRANSCRIPTIONAL REPRESSOR"/>
    <property type="match status" value="1"/>
</dbReference>
<evidence type="ECO:0000313" key="6">
    <source>
        <dbReference type="Proteomes" id="UP001057753"/>
    </source>
</evidence>
<dbReference type="Pfam" id="PF13377">
    <property type="entry name" value="Peripla_BP_3"/>
    <property type="match status" value="1"/>
</dbReference>
<dbReference type="AlphaFoldDB" id="A0A9Q4AYX7"/>
<evidence type="ECO:0000259" key="4">
    <source>
        <dbReference type="PROSITE" id="PS50932"/>
    </source>
</evidence>
<comment type="caution">
    <text evidence="5">The sequence shown here is derived from an EMBL/GenBank/DDBJ whole genome shotgun (WGS) entry which is preliminary data.</text>
</comment>
<name>A0A9Q4AYX7_SALAG</name>
<protein>
    <submittedName>
        <fullName evidence="5">LacI family DNA-binding transcriptional regulator</fullName>
    </submittedName>
</protein>
<gene>
    <name evidence="5" type="ORF">HXA33_02245</name>
</gene>
<dbReference type="PROSITE" id="PS50932">
    <property type="entry name" value="HTH_LACI_2"/>
    <property type="match status" value="1"/>
</dbReference>
<evidence type="ECO:0000256" key="3">
    <source>
        <dbReference type="ARBA" id="ARBA00023163"/>
    </source>
</evidence>
<reference evidence="5" key="1">
    <citation type="submission" date="2020-06" db="EMBL/GenBank/DDBJ databases">
        <title>Insight into the genomes of haloalkaliphilic bacilli from Kenyan soda lakes.</title>
        <authorList>
            <person name="Mwirichia R."/>
            <person name="Villamizar G.C."/>
            <person name="Poehlein A."/>
            <person name="Mugweru J."/>
            <person name="Kipnyargis A."/>
            <person name="Kiplimo D."/>
            <person name="Orwa P."/>
            <person name="Daniel R."/>
        </authorList>
    </citation>
    <scope>NUCLEOTIDE SEQUENCE</scope>
    <source>
        <strain evidence="5">B1096_S55</strain>
    </source>
</reference>
<dbReference type="CDD" id="cd01392">
    <property type="entry name" value="HTH_LacI"/>
    <property type="match status" value="1"/>
</dbReference>
<dbReference type="InterPro" id="IPR000843">
    <property type="entry name" value="HTH_LacI"/>
</dbReference>
<keyword evidence="6" id="KW-1185">Reference proteome</keyword>
<dbReference type="Gene3D" id="1.10.260.40">
    <property type="entry name" value="lambda repressor-like DNA-binding domains"/>
    <property type="match status" value="1"/>
</dbReference>
<dbReference type="EMBL" id="JABXYM010000001">
    <property type="protein sequence ID" value="MCR6095353.1"/>
    <property type="molecule type" value="Genomic_DNA"/>
</dbReference>
<dbReference type="RefSeq" id="WP_257820050.1">
    <property type="nucleotide sequence ID" value="NZ_JABXYM010000001.1"/>
</dbReference>
<dbReference type="GO" id="GO:0000976">
    <property type="term" value="F:transcription cis-regulatory region binding"/>
    <property type="evidence" value="ECO:0007669"/>
    <property type="project" value="TreeGrafter"/>
</dbReference>
<keyword evidence="2 5" id="KW-0238">DNA-binding</keyword>
<dbReference type="Gene3D" id="3.40.50.2300">
    <property type="match status" value="2"/>
</dbReference>
<accession>A0A9Q4AYX7</accession>
<keyword evidence="3" id="KW-0804">Transcription</keyword>
<dbReference type="PROSITE" id="PS00356">
    <property type="entry name" value="HTH_LACI_1"/>
    <property type="match status" value="1"/>
</dbReference>
<evidence type="ECO:0000256" key="1">
    <source>
        <dbReference type="ARBA" id="ARBA00023015"/>
    </source>
</evidence>
<evidence type="ECO:0000256" key="2">
    <source>
        <dbReference type="ARBA" id="ARBA00023125"/>
    </source>
</evidence>
<dbReference type="InterPro" id="IPR028082">
    <property type="entry name" value="Peripla_BP_I"/>
</dbReference>
<keyword evidence="1" id="KW-0805">Transcription regulation</keyword>
<dbReference type="SUPFAM" id="SSF47413">
    <property type="entry name" value="lambda repressor-like DNA-binding domains"/>
    <property type="match status" value="1"/>
</dbReference>
<feature type="domain" description="HTH lacI-type" evidence="4">
    <location>
        <begin position="3"/>
        <end position="57"/>
    </location>
</feature>
<dbReference type="PANTHER" id="PTHR30146">
    <property type="entry name" value="LACI-RELATED TRANSCRIPTIONAL REPRESSOR"/>
    <property type="match status" value="1"/>
</dbReference>